<organism evidence="2 3">
    <name type="scientific">Pipistrellus kuhlii</name>
    <name type="common">Kuhl's pipistrelle</name>
    <dbReference type="NCBI Taxonomy" id="59472"/>
    <lineage>
        <taxon>Eukaryota</taxon>
        <taxon>Metazoa</taxon>
        <taxon>Chordata</taxon>
        <taxon>Craniata</taxon>
        <taxon>Vertebrata</taxon>
        <taxon>Euteleostomi</taxon>
        <taxon>Mammalia</taxon>
        <taxon>Eutheria</taxon>
        <taxon>Laurasiatheria</taxon>
        <taxon>Chiroptera</taxon>
        <taxon>Yangochiroptera</taxon>
        <taxon>Vespertilionidae</taxon>
        <taxon>Pipistrellus</taxon>
    </lineage>
</organism>
<protein>
    <submittedName>
        <fullName evidence="2">Coiled-coil domain containing 12</fullName>
    </submittedName>
</protein>
<proteinExistence type="predicted"/>
<evidence type="ECO:0000313" key="3">
    <source>
        <dbReference type="Proteomes" id="UP000558488"/>
    </source>
</evidence>
<dbReference type="AlphaFoldDB" id="A0A7J7R2E6"/>
<dbReference type="GO" id="GO:0005684">
    <property type="term" value="C:U2-type spliceosomal complex"/>
    <property type="evidence" value="ECO:0007669"/>
    <property type="project" value="TreeGrafter"/>
</dbReference>
<dbReference type="PANTHER" id="PTHR31551">
    <property type="entry name" value="PRE-MRNA-SPLICING FACTOR CWF18"/>
    <property type="match status" value="1"/>
</dbReference>
<dbReference type="EMBL" id="JACAGB010000103">
    <property type="protein sequence ID" value="KAF6270318.1"/>
    <property type="molecule type" value="Genomic_DNA"/>
</dbReference>
<dbReference type="Pfam" id="PF08315">
    <property type="entry name" value="cwf18"/>
    <property type="match status" value="1"/>
</dbReference>
<sequence length="167" mass="18805">MAAPAAGVGRLEEEALRRKERLKALREKTGRKDKEDAEPKTKQLREGEEEGEKHRELRLRNYVPEDEDLKRRRVPQAKPVAVEEKVREQLEAAKPEPIIEEVGPQERRRQEAGEAGEADPEGHRRADPGEAERPGGQPGLCSGRHQRTRGLRLGLSCCGRKALCRLG</sequence>
<feature type="compositionally biased region" description="Basic and acidic residues" evidence="1">
    <location>
        <begin position="81"/>
        <end position="94"/>
    </location>
</feature>
<accession>A0A7J7R2E6</accession>
<feature type="region of interest" description="Disordered" evidence="1">
    <location>
        <begin position="21"/>
        <end position="146"/>
    </location>
</feature>
<evidence type="ECO:0000256" key="1">
    <source>
        <dbReference type="SAM" id="MobiDB-lite"/>
    </source>
</evidence>
<feature type="compositionally biased region" description="Basic and acidic residues" evidence="1">
    <location>
        <begin position="120"/>
        <end position="133"/>
    </location>
</feature>
<dbReference type="Proteomes" id="UP000558488">
    <property type="component" value="Unassembled WGS sequence"/>
</dbReference>
<name>A0A7J7R2E6_PIPKU</name>
<feature type="compositionally biased region" description="Basic and acidic residues" evidence="1">
    <location>
        <begin position="21"/>
        <end position="59"/>
    </location>
</feature>
<dbReference type="PANTHER" id="PTHR31551:SF1">
    <property type="entry name" value="COILED-COIL DOMAIN-CONTAINING PROTEIN 12"/>
    <property type="match status" value="1"/>
</dbReference>
<reference evidence="2 3" key="1">
    <citation type="journal article" date="2020" name="Nature">
        <title>Six reference-quality genomes reveal evolution of bat adaptations.</title>
        <authorList>
            <person name="Jebb D."/>
            <person name="Huang Z."/>
            <person name="Pippel M."/>
            <person name="Hughes G.M."/>
            <person name="Lavrichenko K."/>
            <person name="Devanna P."/>
            <person name="Winkler S."/>
            <person name="Jermiin L.S."/>
            <person name="Skirmuntt E.C."/>
            <person name="Katzourakis A."/>
            <person name="Burkitt-Gray L."/>
            <person name="Ray D.A."/>
            <person name="Sullivan K.A.M."/>
            <person name="Roscito J.G."/>
            <person name="Kirilenko B.M."/>
            <person name="Davalos L.M."/>
            <person name="Corthals A.P."/>
            <person name="Power M.L."/>
            <person name="Jones G."/>
            <person name="Ransome R.D."/>
            <person name="Dechmann D.K.N."/>
            <person name="Locatelli A.G."/>
            <person name="Puechmaille S.J."/>
            <person name="Fedrigo O."/>
            <person name="Jarvis E.D."/>
            <person name="Hiller M."/>
            <person name="Vernes S.C."/>
            <person name="Myers E.W."/>
            <person name="Teeling E.C."/>
        </authorList>
    </citation>
    <scope>NUCLEOTIDE SEQUENCE [LARGE SCALE GENOMIC DNA]</scope>
    <source>
        <strain evidence="2">MPipKuh1</strain>
        <tissue evidence="2">Flight muscle</tissue>
    </source>
</reference>
<dbReference type="GO" id="GO:0071014">
    <property type="term" value="C:post-mRNA release spliceosomal complex"/>
    <property type="evidence" value="ECO:0007669"/>
    <property type="project" value="TreeGrafter"/>
</dbReference>
<comment type="caution">
    <text evidence="2">The sequence shown here is derived from an EMBL/GenBank/DDBJ whole genome shotgun (WGS) entry which is preliminary data.</text>
</comment>
<gene>
    <name evidence="2" type="ORF">mPipKuh1_002166</name>
</gene>
<dbReference type="InterPro" id="IPR013169">
    <property type="entry name" value="mRNA_splic_Cwf18-like"/>
</dbReference>
<keyword evidence="3" id="KW-1185">Reference proteome</keyword>
<evidence type="ECO:0000313" key="2">
    <source>
        <dbReference type="EMBL" id="KAF6270318.1"/>
    </source>
</evidence>